<dbReference type="EMBL" id="KZ502910">
    <property type="protein sequence ID" value="PKU70810.1"/>
    <property type="molecule type" value="Genomic_DNA"/>
</dbReference>
<dbReference type="AlphaFoldDB" id="A0A2I0W577"/>
<proteinExistence type="predicted"/>
<feature type="compositionally biased region" description="Low complexity" evidence="1">
    <location>
        <begin position="105"/>
        <end position="116"/>
    </location>
</feature>
<name>A0A2I0W577_9ASPA</name>
<reference evidence="2 3" key="1">
    <citation type="journal article" date="2016" name="Sci. Rep.">
        <title>The Dendrobium catenatum Lindl. genome sequence provides insights into polysaccharide synthase, floral development and adaptive evolution.</title>
        <authorList>
            <person name="Zhang G.Q."/>
            <person name="Xu Q."/>
            <person name="Bian C."/>
            <person name="Tsai W.C."/>
            <person name="Yeh C.M."/>
            <person name="Liu K.W."/>
            <person name="Yoshida K."/>
            <person name="Zhang L.S."/>
            <person name="Chang S.B."/>
            <person name="Chen F."/>
            <person name="Shi Y."/>
            <person name="Su Y.Y."/>
            <person name="Zhang Y.Q."/>
            <person name="Chen L.J."/>
            <person name="Yin Y."/>
            <person name="Lin M."/>
            <person name="Huang H."/>
            <person name="Deng H."/>
            <person name="Wang Z.W."/>
            <person name="Zhu S.L."/>
            <person name="Zhao X."/>
            <person name="Deng C."/>
            <person name="Niu S.C."/>
            <person name="Huang J."/>
            <person name="Wang M."/>
            <person name="Liu G.H."/>
            <person name="Yang H.J."/>
            <person name="Xiao X.J."/>
            <person name="Hsiao Y.Y."/>
            <person name="Wu W.L."/>
            <person name="Chen Y.Y."/>
            <person name="Mitsuda N."/>
            <person name="Ohme-Takagi M."/>
            <person name="Luo Y.B."/>
            <person name="Van de Peer Y."/>
            <person name="Liu Z.J."/>
        </authorList>
    </citation>
    <scope>NUCLEOTIDE SEQUENCE [LARGE SCALE GENOMIC DNA]</scope>
    <source>
        <tissue evidence="2">The whole plant</tissue>
    </source>
</reference>
<gene>
    <name evidence="2" type="ORF">MA16_Dca010790</name>
</gene>
<feature type="region of interest" description="Disordered" evidence="1">
    <location>
        <begin position="74"/>
        <end position="116"/>
    </location>
</feature>
<protein>
    <submittedName>
        <fullName evidence="2">Uncharacterized protein</fullName>
    </submittedName>
</protein>
<keyword evidence="3" id="KW-1185">Reference proteome</keyword>
<evidence type="ECO:0000256" key="1">
    <source>
        <dbReference type="SAM" id="MobiDB-lite"/>
    </source>
</evidence>
<evidence type="ECO:0000313" key="2">
    <source>
        <dbReference type="EMBL" id="PKU70810.1"/>
    </source>
</evidence>
<dbReference type="Proteomes" id="UP000233837">
    <property type="component" value="Unassembled WGS sequence"/>
</dbReference>
<organism evidence="2 3">
    <name type="scientific">Dendrobium catenatum</name>
    <dbReference type="NCBI Taxonomy" id="906689"/>
    <lineage>
        <taxon>Eukaryota</taxon>
        <taxon>Viridiplantae</taxon>
        <taxon>Streptophyta</taxon>
        <taxon>Embryophyta</taxon>
        <taxon>Tracheophyta</taxon>
        <taxon>Spermatophyta</taxon>
        <taxon>Magnoliopsida</taxon>
        <taxon>Liliopsida</taxon>
        <taxon>Asparagales</taxon>
        <taxon>Orchidaceae</taxon>
        <taxon>Epidendroideae</taxon>
        <taxon>Malaxideae</taxon>
        <taxon>Dendrobiinae</taxon>
        <taxon>Dendrobium</taxon>
    </lineage>
</organism>
<reference evidence="2 3" key="2">
    <citation type="journal article" date="2017" name="Nature">
        <title>The Apostasia genome and the evolution of orchids.</title>
        <authorList>
            <person name="Zhang G.Q."/>
            <person name="Liu K.W."/>
            <person name="Li Z."/>
            <person name="Lohaus R."/>
            <person name="Hsiao Y.Y."/>
            <person name="Niu S.C."/>
            <person name="Wang J.Y."/>
            <person name="Lin Y.C."/>
            <person name="Xu Q."/>
            <person name="Chen L.J."/>
            <person name="Yoshida K."/>
            <person name="Fujiwara S."/>
            <person name="Wang Z.W."/>
            <person name="Zhang Y.Q."/>
            <person name="Mitsuda N."/>
            <person name="Wang M."/>
            <person name="Liu G.H."/>
            <person name="Pecoraro L."/>
            <person name="Huang H.X."/>
            <person name="Xiao X.J."/>
            <person name="Lin M."/>
            <person name="Wu X.Y."/>
            <person name="Wu W.L."/>
            <person name="Chen Y.Y."/>
            <person name="Chang S.B."/>
            <person name="Sakamoto S."/>
            <person name="Ohme-Takagi M."/>
            <person name="Yagi M."/>
            <person name="Zeng S.J."/>
            <person name="Shen C.Y."/>
            <person name="Yeh C.M."/>
            <person name="Luo Y.B."/>
            <person name="Tsai W.C."/>
            <person name="Van de Peer Y."/>
            <person name="Liu Z.J."/>
        </authorList>
    </citation>
    <scope>NUCLEOTIDE SEQUENCE [LARGE SCALE GENOMIC DNA]</scope>
    <source>
        <tissue evidence="2">The whole plant</tissue>
    </source>
</reference>
<evidence type="ECO:0000313" key="3">
    <source>
        <dbReference type="Proteomes" id="UP000233837"/>
    </source>
</evidence>
<accession>A0A2I0W577</accession>
<sequence length="116" mass="12817">MACCLQPEGKTKGAISSLPLLASIARDDHKYEHEYGIKDDQDRRSSAPPWIGMDGWMSASFSLGEKELDSVEFASWPNRKHREPDPESCRSRSRKNPKPDLPHVSGASPAGAAARR</sequence>